<keyword evidence="2" id="KW-1185">Reference proteome</keyword>
<dbReference type="InterPro" id="IPR015943">
    <property type="entry name" value="WD40/YVTN_repeat-like_dom_sf"/>
</dbReference>
<evidence type="ECO:0000313" key="1">
    <source>
        <dbReference type="EMBL" id="MEE1674165.1"/>
    </source>
</evidence>
<organism evidence="1 2">
    <name type="scientific">Agarivorans aestuarii</name>
    <dbReference type="NCBI Taxonomy" id="1563703"/>
    <lineage>
        <taxon>Bacteria</taxon>
        <taxon>Pseudomonadati</taxon>
        <taxon>Pseudomonadota</taxon>
        <taxon>Gammaproteobacteria</taxon>
        <taxon>Alteromonadales</taxon>
        <taxon>Alteromonadaceae</taxon>
        <taxon>Agarivorans</taxon>
    </lineage>
</organism>
<dbReference type="PROSITE" id="PS51257">
    <property type="entry name" value="PROKAR_LIPOPROTEIN"/>
    <property type="match status" value="1"/>
</dbReference>
<dbReference type="PIRSF" id="PIRSF028101">
    <property type="entry name" value="UCP028101"/>
    <property type="match status" value="1"/>
</dbReference>
<gene>
    <name evidence="1" type="ORF">SNR37_003600</name>
</gene>
<comment type="caution">
    <text evidence="1">The sequence shown here is derived from an EMBL/GenBank/DDBJ whole genome shotgun (WGS) entry which is preliminary data.</text>
</comment>
<dbReference type="SUPFAM" id="SSF51004">
    <property type="entry name" value="C-terminal (heme d1) domain of cytochrome cd1-nitrite reductase"/>
    <property type="match status" value="1"/>
</dbReference>
<accession>A0ABU7G4F1</accession>
<dbReference type="InterPro" id="IPR011048">
    <property type="entry name" value="Haem_d1_sf"/>
</dbReference>
<dbReference type="Proteomes" id="UP001310248">
    <property type="component" value="Unassembled WGS sequence"/>
</dbReference>
<protein>
    <submittedName>
        <fullName evidence="1">DUF1513 domain-containing protein</fullName>
    </submittedName>
</protein>
<dbReference type="Gene3D" id="2.130.10.10">
    <property type="entry name" value="YVTN repeat-like/Quinoprotein amine dehydrogenase"/>
    <property type="match status" value="1"/>
</dbReference>
<proteinExistence type="predicted"/>
<sequence length="370" mass="40614">MATEFTRRQALLQLLGLSAAAGCLNLPSVAKGLHLTDELSEANSALLIGCAKQANKHYVAAMNMQGDLRYQIALPARGHHVALANAKLGLAACVARRHGQYIVLFAAETGQVIQQLSPPINMHFYGHAAFSEDASQLYVTAGVSATSEGVVLVYRKLGTQWQLSEQWPLGGLGPHQLLVLPQQRLAIAVGGIHTQGREKHNLETMQPALVYLDSRSGKLLQRRELSNPQLSIRHLSYSKASDTLWLACQGQNPEQDIASLIYSHKGNEQCQALEPEADYWPLFNQYIGSVVSSNGKLIASSPRGAKLAVWSEQTRELEQLMQIDDVCGLAADQHSWFASTGHGQLIQPANQLLRKQTQWQWDNHLSVLPL</sequence>
<dbReference type="Pfam" id="PF07433">
    <property type="entry name" value="DUF1513"/>
    <property type="match status" value="1"/>
</dbReference>
<evidence type="ECO:0000313" key="2">
    <source>
        <dbReference type="Proteomes" id="UP001310248"/>
    </source>
</evidence>
<dbReference type="InterPro" id="IPR008311">
    <property type="entry name" value="UCP028101"/>
</dbReference>
<dbReference type="EMBL" id="JAYDYW010000007">
    <property type="protein sequence ID" value="MEE1674165.1"/>
    <property type="molecule type" value="Genomic_DNA"/>
</dbReference>
<reference evidence="1 2" key="2">
    <citation type="submission" date="2023-12" db="EMBL/GenBank/DDBJ databases">
        <authorList>
            <consortium name="Cladostephus spongiosus"/>
            <person name="Lorente B."/>
            <person name="Cabral C."/>
            <person name="Frias J."/>
            <person name="Faria J."/>
            <person name="Toubarro D."/>
        </authorList>
    </citation>
    <scope>NUCLEOTIDE SEQUENCE [LARGE SCALE GENOMIC DNA]</scope>
    <source>
        <strain evidence="1 2">ZMCS4</strain>
    </source>
</reference>
<name>A0ABU7G4F1_9ALTE</name>
<reference evidence="2" key="1">
    <citation type="submission" date="2023-07" db="EMBL/GenBank/DDBJ databases">
        <title>Draft genome sequence of Agarivorans aestuarii strain ZMCS4, a CAZymes producing bacteria isolated from the marine brown algae Clodostephus spongiosus.</title>
        <authorList>
            <person name="Lorente B."/>
            <person name="Cabral C."/>
            <person name="Frias J."/>
            <person name="Faria J."/>
            <person name="Toubarro D."/>
        </authorList>
    </citation>
    <scope>NUCLEOTIDE SEQUENCE [LARGE SCALE GENOMIC DNA]</scope>
    <source>
        <strain evidence="2">ZMCS4</strain>
    </source>
</reference>
<dbReference type="RefSeq" id="WP_329775335.1">
    <property type="nucleotide sequence ID" value="NZ_JAYDYW010000007.1"/>
</dbReference>